<keyword evidence="3" id="KW-0862">Zinc</keyword>
<name>A0ABR1AUM1_POLSC</name>
<proteinExistence type="predicted"/>
<evidence type="ECO:0000256" key="1">
    <source>
        <dbReference type="ARBA" id="ARBA00022723"/>
    </source>
</evidence>
<feature type="domain" description="FLYWCH-type" evidence="4">
    <location>
        <begin position="2"/>
        <end position="51"/>
    </location>
</feature>
<dbReference type="Gene3D" id="2.20.25.240">
    <property type="match status" value="1"/>
</dbReference>
<protein>
    <recommendedName>
        <fullName evidence="4">FLYWCH-type domain-containing protein</fullName>
    </recommendedName>
</protein>
<reference evidence="5 6" key="1">
    <citation type="submission" date="2023-09" db="EMBL/GenBank/DDBJ databases">
        <title>Genomes of two closely related lineages of the louse Polyplax serrata with different host specificities.</title>
        <authorList>
            <person name="Martinu J."/>
            <person name="Tarabai H."/>
            <person name="Stefka J."/>
            <person name="Hypsa V."/>
        </authorList>
    </citation>
    <scope>NUCLEOTIDE SEQUENCE [LARGE SCALE GENOMIC DNA]</scope>
    <source>
        <strain evidence="5">98ZLc_SE</strain>
    </source>
</reference>
<dbReference type="InterPro" id="IPR007588">
    <property type="entry name" value="Znf_FLYWCH"/>
</dbReference>
<dbReference type="Proteomes" id="UP001359485">
    <property type="component" value="Unassembled WGS sequence"/>
</dbReference>
<evidence type="ECO:0000313" key="5">
    <source>
        <dbReference type="EMBL" id="KAK6627047.1"/>
    </source>
</evidence>
<dbReference type="Pfam" id="PF04500">
    <property type="entry name" value="FLYWCH"/>
    <property type="match status" value="1"/>
</dbReference>
<evidence type="ECO:0000256" key="3">
    <source>
        <dbReference type="ARBA" id="ARBA00022833"/>
    </source>
</evidence>
<comment type="caution">
    <text evidence="5">The sequence shown here is derived from an EMBL/GenBank/DDBJ whole genome shotgun (WGS) entry which is preliminary data.</text>
</comment>
<accession>A0ABR1AUM1</accession>
<dbReference type="EMBL" id="JAWJWF010000045">
    <property type="protein sequence ID" value="KAK6627047.1"/>
    <property type="molecule type" value="Genomic_DNA"/>
</dbReference>
<evidence type="ECO:0000313" key="6">
    <source>
        <dbReference type="Proteomes" id="UP001359485"/>
    </source>
</evidence>
<gene>
    <name evidence="5" type="ORF">RUM44_009524</name>
</gene>
<keyword evidence="6" id="KW-1185">Reference proteome</keyword>
<sequence length="108" mass="12484">MPKLCHAGYVFGVRRQDNHRRWRCTSRNTNCRARGIMFQNQTFVVKGEHNHGPKLRVGQRPGYVTGQGSDGTPQQHLSVEPPFQNKPNNMFFLCFRGTQKMLSTYFVV</sequence>
<evidence type="ECO:0000259" key="4">
    <source>
        <dbReference type="Pfam" id="PF04500"/>
    </source>
</evidence>
<organism evidence="5 6">
    <name type="scientific">Polyplax serrata</name>
    <name type="common">Common mouse louse</name>
    <dbReference type="NCBI Taxonomy" id="468196"/>
    <lineage>
        <taxon>Eukaryota</taxon>
        <taxon>Metazoa</taxon>
        <taxon>Ecdysozoa</taxon>
        <taxon>Arthropoda</taxon>
        <taxon>Hexapoda</taxon>
        <taxon>Insecta</taxon>
        <taxon>Pterygota</taxon>
        <taxon>Neoptera</taxon>
        <taxon>Paraneoptera</taxon>
        <taxon>Psocodea</taxon>
        <taxon>Troctomorpha</taxon>
        <taxon>Phthiraptera</taxon>
        <taxon>Anoplura</taxon>
        <taxon>Polyplacidae</taxon>
        <taxon>Polyplax</taxon>
    </lineage>
</organism>
<keyword evidence="2" id="KW-0863">Zinc-finger</keyword>
<keyword evidence="1" id="KW-0479">Metal-binding</keyword>
<evidence type="ECO:0000256" key="2">
    <source>
        <dbReference type="ARBA" id="ARBA00022771"/>
    </source>
</evidence>